<reference evidence="2 3" key="1">
    <citation type="journal article" date="2013" name="Antonie Van Leeuwenhoek">
        <title>Actinoplanes hulinensis sp. nov., a novel actinomycete isolated from soybean root (Glycine max (L.) Merr).</title>
        <authorList>
            <person name="Shen Y."/>
            <person name="Liu C."/>
            <person name="Wang X."/>
            <person name="Zhao J."/>
            <person name="Jia F."/>
            <person name="Zhang Y."/>
            <person name="Wang L."/>
            <person name="Yang D."/>
            <person name="Xiang W."/>
        </authorList>
    </citation>
    <scope>NUCLEOTIDE SEQUENCE [LARGE SCALE GENOMIC DNA]</scope>
    <source>
        <strain evidence="2 3">NEAU-M9</strain>
    </source>
</reference>
<feature type="signal peptide" evidence="1">
    <location>
        <begin position="1"/>
        <end position="26"/>
    </location>
</feature>
<name>A0ABS7BAG4_9ACTN</name>
<dbReference type="EMBL" id="JAHXZI010000016">
    <property type="protein sequence ID" value="MBW6437646.1"/>
    <property type="molecule type" value="Genomic_DNA"/>
</dbReference>
<dbReference type="Proteomes" id="UP001519863">
    <property type="component" value="Unassembled WGS sequence"/>
</dbReference>
<evidence type="ECO:0000256" key="1">
    <source>
        <dbReference type="SAM" id="SignalP"/>
    </source>
</evidence>
<organism evidence="2 3">
    <name type="scientific">Actinoplanes hulinensis</name>
    <dbReference type="NCBI Taxonomy" id="1144547"/>
    <lineage>
        <taxon>Bacteria</taxon>
        <taxon>Bacillati</taxon>
        <taxon>Actinomycetota</taxon>
        <taxon>Actinomycetes</taxon>
        <taxon>Micromonosporales</taxon>
        <taxon>Micromonosporaceae</taxon>
        <taxon>Actinoplanes</taxon>
    </lineage>
</organism>
<evidence type="ECO:0000313" key="2">
    <source>
        <dbReference type="EMBL" id="MBW6437646.1"/>
    </source>
</evidence>
<gene>
    <name evidence="2" type="ORF">KZ829_28315</name>
</gene>
<protein>
    <submittedName>
        <fullName evidence="2">Ig-like domain repeat protein</fullName>
    </submittedName>
</protein>
<sequence>MIMRRGGAVSALSTLLLLSAGLPARAADDPVADTVAPVVNDFGIPSGTLVGLNPYFTSTVSDNVGVVRVEVWHGPMRLADSGTGVWETVSFKPYLGGIREAGPVDLLIRAHDAAGNVGTATTTVNIDRDLPTATITPAFGTVIPALPLTIELTDVPSDILEISMDAPEPIGTTWRTSGPWTFKWNARKGMTPPVFTLRDENDNISTITTGYFVDADVPQVTSVAPAWNSLVRGTRIYSTITATDRAGVAKAQLSGSAADTVAPYTGSIPAGADGARTLTWTVTDRLGNSKRFNWPVIVDNTKPKLSVTKAPKNKAKVTGTVKVTAAASDRNGIARVELMINGKVVAKDLKAGYAFSINTKKYGKTIKFQLRAYDKAGNVTTSPTRIWKR</sequence>
<dbReference type="Gene3D" id="2.60.40.10">
    <property type="entry name" value="Immunoglobulins"/>
    <property type="match status" value="1"/>
</dbReference>
<feature type="chain" id="PRO_5046229688" evidence="1">
    <location>
        <begin position="27"/>
        <end position="389"/>
    </location>
</feature>
<comment type="caution">
    <text evidence="2">The sequence shown here is derived from an EMBL/GenBank/DDBJ whole genome shotgun (WGS) entry which is preliminary data.</text>
</comment>
<dbReference type="RefSeq" id="WP_220146974.1">
    <property type="nucleotide sequence ID" value="NZ_JAHXZI010000016.1"/>
</dbReference>
<keyword evidence="1" id="KW-0732">Signal</keyword>
<dbReference type="InterPro" id="IPR013783">
    <property type="entry name" value="Ig-like_fold"/>
</dbReference>
<proteinExistence type="predicted"/>
<evidence type="ECO:0000313" key="3">
    <source>
        <dbReference type="Proteomes" id="UP001519863"/>
    </source>
</evidence>
<accession>A0ABS7BAG4</accession>
<keyword evidence="3" id="KW-1185">Reference proteome</keyword>
<dbReference type="Pfam" id="PF17957">
    <property type="entry name" value="Big_7"/>
    <property type="match status" value="1"/>
</dbReference>